<dbReference type="InterPro" id="IPR043148">
    <property type="entry name" value="TagF_C"/>
</dbReference>
<dbReference type="SUPFAM" id="SSF53756">
    <property type="entry name" value="UDP-Glycosyltransferase/glycogen phosphorylase"/>
    <property type="match status" value="1"/>
</dbReference>
<accession>A0AA51ZS90</accession>
<organism evidence="1">
    <name type="scientific">Marivirga arenosa</name>
    <dbReference type="NCBI Taxonomy" id="3059076"/>
    <lineage>
        <taxon>Bacteria</taxon>
        <taxon>Pseudomonadati</taxon>
        <taxon>Bacteroidota</taxon>
        <taxon>Cytophagia</taxon>
        <taxon>Cytophagales</taxon>
        <taxon>Marivirgaceae</taxon>
        <taxon>Marivirga</taxon>
    </lineage>
</organism>
<sequence length="476" mass="56092">MREIFFKFFDEYDEFKTEDFEVSGLNYFSIIRNRLFFIAISDEYKSPATKSNSFASSILIFFKMLRSSRFLLKKKTALGISHNSFRTNLDNTIYDKALDPLLDIFGQGEGILVEMNHRISSGNEFYKNSRILPLNFIEKIASKLFKKEHSLSVDLMQKKALNELIENFCSISSKTDTQKIKRLIKSDILKFFIWIRLSRIILNLIKPKFLFTYSFSSVSTGAFIAVANSMKIKTIDIQHGPVGWQHFNYRYLKSNNENIIYPEPKFFFVWDKYSFNIMSEIIDKERLILAGNRWHKFILDLSYRNEYNFQRNKKYILYTLQPVEPIIEDFIMEAIERSKEDFIWLIRYHPRMNDQQKKQISDNLEKFTKIGVVSLDYSNNTALPEILLNCDVHITKYSGSTLEACSFKVPTVIINLMGYELYKNLEGDQLITFELNNNSENLLKSIKYLSVKNQHHSNEMDFISMNMNIDHFLSES</sequence>
<dbReference type="Proteomes" id="UP001232019">
    <property type="component" value="Chromosome"/>
</dbReference>
<evidence type="ECO:0000313" key="1">
    <source>
        <dbReference type="EMBL" id="WNB16855.1"/>
    </source>
</evidence>
<gene>
    <name evidence="1" type="ORF">QYS47_31985</name>
</gene>
<dbReference type="EMBL" id="CP129968">
    <property type="protein sequence ID" value="WNB16855.1"/>
    <property type="molecule type" value="Genomic_DNA"/>
</dbReference>
<dbReference type="AlphaFoldDB" id="A0AA51ZS90"/>
<proteinExistence type="predicted"/>
<dbReference type="Gene3D" id="3.40.50.12580">
    <property type="match status" value="1"/>
</dbReference>
<protein>
    <submittedName>
        <fullName evidence="1">Uncharacterized protein</fullName>
    </submittedName>
</protein>
<name>A0AA51ZS90_9BACT</name>
<reference evidence="1" key="1">
    <citation type="submission" date="2023-08" db="EMBL/GenBank/DDBJ databases">
        <title>Comparative genomics and taxonomic characterization of three novel marine species of genus Marivirga.</title>
        <authorList>
            <person name="Muhammad N."/>
            <person name="Kim S.-G."/>
        </authorList>
    </citation>
    <scope>NUCLEOTIDE SEQUENCE</scope>
    <source>
        <strain evidence="1">BKB1-2</strain>
    </source>
</reference>
<dbReference type="KEGG" id="marp:QYS47_31985"/>
<dbReference type="RefSeq" id="WP_322345776.1">
    <property type="nucleotide sequence ID" value="NZ_CP129968.2"/>
</dbReference>